<dbReference type="EMBL" id="JACCAC010000001">
    <property type="protein sequence ID" value="NYG54544.1"/>
    <property type="molecule type" value="Genomic_DNA"/>
</dbReference>
<dbReference type="AlphaFoldDB" id="A0A7Y9RSI9"/>
<dbReference type="CDD" id="cd07812">
    <property type="entry name" value="SRPBCC"/>
    <property type="match status" value="1"/>
</dbReference>
<organism evidence="1 2">
    <name type="scientific">Nocardioides perillae</name>
    <dbReference type="NCBI Taxonomy" id="1119534"/>
    <lineage>
        <taxon>Bacteria</taxon>
        <taxon>Bacillati</taxon>
        <taxon>Actinomycetota</taxon>
        <taxon>Actinomycetes</taxon>
        <taxon>Propionibacteriales</taxon>
        <taxon>Nocardioidaceae</taxon>
        <taxon>Nocardioides</taxon>
    </lineage>
</organism>
<sequence>MSQTAPEPMTLSESVHVAAPPEAVWALVTDVGRTGEWSSVCTACEWDDPAVVADGPVVGATFTGHNTSGERSWDTTCTVTAADAPREFRWEVNGGLVRWGYVLTPEGDGTTLREDWEFTTAGQEFFHDKYAEHAPRVIAQRAEEARTGVPETLATLKRLAEASVAAP</sequence>
<protein>
    <submittedName>
        <fullName evidence="1">Uncharacterized protein YndB with AHSA1/START domain</fullName>
    </submittedName>
</protein>
<dbReference type="Gene3D" id="3.30.530.20">
    <property type="match status" value="1"/>
</dbReference>
<name>A0A7Y9RSI9_9ACTN</name>
<reference evidence="1 2" key="1">
    <citation type="submission" date="2020-07" db="EMBL/GenBank/DDBJ databases">
        <title>Sequencing the genomes of 1000 actinobacteria strains.</title>
        <authorList>
            <person name="Klenk H.-P."/>
        </authorList>
    </citation>
    <scope>NUCLEOTIDE SEQUENCE [LARGE SCALE GENOMIC DNA]</scope>
    <source>
        <strain evidence="1 2">DSM 24552</strain>
    </source>
</reference>
<dbReference type="SUPFAM" id="SSF55961">
    <property type="entry name" value="Bet v1-like"/>
    <property type="match status" value="1"/>
</dbReference>
<gene>
    <name evidence="1" type="ORF">BJ989_000848</name>
</gene>
<dbReference type="InterPro" id="IPR023393">
    <property type="entry name" value="START-like_dom_sf"/>
</dbReference>
<evidence type="ECO:0000313" key="1">
    <source>
        <dbReference type="EMBL" id="NYG54544.1"/>
    </source>
</evidence>
<dbReference type="Proteomes" id="UP000544110">
    <property type="component" value="Unassembled WGS sequence"/>
</dbReference>
<dbReference type="RefSeq" id="WP_218848717.1">
    <property type="nucleotide sequence ID" value="NZ_JACCAC010000001.1"/>
</dbReference>
<accession>A0A7Y9RSI9</accession>
<evidence type="ECO:0000313" key="2">
    <source>
        <dbReference type="Proteomes" id="UP000544110"/>
    </source>
</evidence>
<dbReference type="InterPro" id="IPR019587">
    <property type="entry name" value="Polyketide_cyclase/dehydratase"/>
</dbReference>
<comment type="caution">
    <text evidence="1">The sequence shown here is derived from an EMBL/GenBank/DDBJ whole genome shotgun (WGS) entry which is preliminary data.</text>
</comment>
<keyword evidence="2" id="KW-1185">Reference proteome</keyword>
<proteinExistence type="predicted"/>
<dbReference type="Pfam" id="PF10604">
    <property type="entry name" value="Polyketide_cyc2"/>
    <property type="match status" value="1"/>
</dbReference>